<comment type="caution">
    <text evidence="1">The sequence shown here is derived from an EMBL/GenBank/DDBJ whole genome shotgun (WGS) entry which is preliminary data.</text>
</comment>
<name>A0ACC0Y8L8_9ROSI</name>
<accession>A0ACC0Y8L8</accession>
<protein>
    <submittedName>
        <fullName evidence="1">Uncharacterized protein</fullName>
    </submittedName>
</protein>
<organism evidence="1 2">
    <name type="scientific">Pistacia integerrima</name>
    <dbReference type="NCBI Taxonomy" id="434235"/>
    <lineage>
        <taxon>Eukaryota</taxon>
        <taxon>Viridiplantae</taxon>
        <taxon>Streptophyta</taxon>
        <taxon>Embryophyta</taxon>
        <taxon>Tracheophyta</taxon>
        <taxon>Spermatophyta</taxon>
        <taxon>Magnoliopsida</taxon>
        <taxon>eudicotyledons</taxon>
        <taxon>Gunneridae</taxon>
        <taxon>Pentapetalae</taxon>
        <taxon>rosids</taxon>
        <taxon>malvids</taxon>
        <taxon>Sapindales</taxon>
        <taxon>Anacardiaceae</taxon>
        <taxon>Pistacia</taxon>
    </lineage>
</organism>
<sequence>MKTSNRIKEDERIEGIIRGLMKLPENRRCINCNSLGPQYVCTTFLTFVCTNCSGVHREFTHRVKSISMAKFSAEEVSALQAAGNERARQIYLKGWDPYRNSYPDGSNLHRLRDFIKHVYVDRKYTGEKSETPPRLRLVNSLLVPIMQMQVKMRMPMKTAGRLVGIVVNLEVHVTGADMNILLVQDVILVEEVMTEIPDIIMMREVTRKLPRFGGYRKTPVRIEIVDNRFRDGSSRSGRRTESCNFSNRDYRSESRSPDSQTNKNSSKALVVRPIKEILGESTPPLEVGPRSIAIEGKDPEGSANNQVCQYNCRYVFEKTAPFRDLLSVDGNQMENAPSCSMVPVDGNLVEHKNEKSECLINFKQDPEPPDAAVVAPQTQQITPSDGGNQTVPSAKETTKTSPMPNTLEFLIFELAAPLAVQNNDDAPSDGSVGNMPEGGISSAVPLMGDLMASAPASITNMALQPYGDSGASSASPLGQMSTLPNSFGTSPAASTANMLVNPSEGNMALVSVGDSLTASTTTVPVSPLHAGPPQAAPDIKDEPTVRAPDGQQLRSMQSCQSLPTSTADGRSSAQQTATPVGDVNNQPWLSALVPYNQGPAGASAEQSSETVSIAIQDTSSRVGSELVPVETKSIGRKELPAVDYFTASYGPASVPHWQTGTPYAMGYNMQYYSNPMIMPAYPNQSKSTNPFDVHSETAQTQVPAFPSMASLQGSLPNASLLHTSNAGAHSLGLMMPQSSSYASAMHPQSSSFSSHMSPSEFILPSSILLNIYCFNNTTEIDIIKNE</sequence>
<dbReference type="Proteomes" id="UP001163603">
    <property type="component" value="Chromosome 8"/>
</dbReference>
<proteinExistence type="predicted"/>
<evidence type="ECO:0000313" key="1">
    <source>
        <dbReference type="EMBL" id="KAJ0030964.1"/>
    </source>
</evidence>
<evidence type="ECO:0000313" key="2">
    <source>
        <dbReference type="Proteomes" id="UP001163603"/>
    </source>
</evidence>
<dbReference type="EMBL" id="CM047743">
    <property type="protein sequence ID" value="KAJ0030964.1"/>
    <property type="molecule type" value="Genomic_DNA"/>
</dbReference>
<reference evidence="2" key="1">
    <citation type="journal article" date="2023" name="G3 (Bethesda)">
        <title>Genome assembly and association tests identify interacting loci associated with vigor, precocity, and sex in interspecific pistachio rootstocks.</title>
        <authorList>
            <person name="Palmer W."/>
            <person name="Jacygrad E."/>
            <person name="Sagayaradj S."/>
            <person name="Cavanaugh K."/>
            <person name="Han R."/>
            <person name="Bertier L."/>
            <person name="Beede B."/>
            <person name="Kafkas S."/>
            <person name="Golino D."/>
            <person name="Preece J."/>
            <person name="Michelmore R."/>
        </authorList>
    </citation>
    <scope>NUCLEOTIDE SEQUENCE [LARGE SCALE GENOMIC DNA]</scope>
</reference>
<gene>
    <name evidence="1" type="ORF">Pint_12758</name>
</gene>
<keyword evidence="2" id="KW-1185">Reference proteome</keyword>